<name>A0AAU9QKC3_9VIBR</name>
<accession>A0AAU9QKC3</accession>
<evidence type="ECO:0000313" key="1">
    <source>
        <dbReference type="EMBL" id="CAH1582118.1"/>
    </source>
</evidence>
<proteinExistence type="predicted"/>
<evidence type="ECO:0000313" key="2">
    <source>
        <dbReference type="Proteomes" id="UP001295462"/>
    </source>
</evidence>
<comment type="caution">
    <text evidence="1">The sequence shown here is derived from an EMBL/GenBank/DDBJ whole genome shotgun (WGS) entry which is preliminary data.</text>
</comment>
<sequence length="38" mass="4098">MGTRVGIYALNLNFLAAHLQMPLERAGQRLQGGDLSGK</sequence>
<protein>
    <submittedName>
        <fullName evidence="1">Uncharacterized protein</fullName>
    </submittedName>
</protein>
<dbReference type="AlphaFoldDB" id="A0AAU9QKC3"/>
<dbReference type="Proteomes" id="UP001295462">
    <property type="component" value="Unassembled WGS sequence"/>
</dbReference>
<dbReference type="EMBL" id="CAKMUD010000069">
    <property type="protein sequence ID" value="CAH1582118.1"/>
    <property type="molecule type" value="Genomic_DNA"/>
</dbReference>
<gene>
    <name evidence="1" type="ORF">THF1A12_170123</name>
</gene>
<reference evidence="1" key="1">
    <citation type="submission" date="2022-01" db="EMBL/GenBank/DDBJ databases">
        <authorList>
            <person name="Lagorce A."/>
        </authorList>
    </citation>
    <scope>NUCLEOTIDE SEQUENCE</scope>
    <source>
        <strain evidence="1">Th15_F1_A12</strain>
    </source>
</reference>
<organism evidence="1 2">
    <name type="scientific">Vibrio jasicida</name>
    <dbReference type="NCBI Taxonomy" id="766224"/>
    <lineage>
        <taxon>Bacteria</taxon>
        <taxon>Pseudomonadati</taxon>
        <taxon>Pseudomonadota</taxon>
        <taxon>Gammaproteobacteria</taxon>
        <taxon>Vibrionales</taxon>
        <taxon>Vibrionaceae</taxon>
        <taxon>Vibrio</taxon>
    </lineage>
</organism>